<sequence length="345" mass="38474">MNRNIITILYYLLVLICVGISTYLSYFGYKSSFGGLTLPFVAILAIGLFAADILIRDSRVSGKSMMPPLLLFALFAFFSAVSNFNFLYTTFMQNDVVNQTLAKQYIIFRTALTDTRTKLTQLDAFTFTEQKRIELDRELARLRTQIFDDLRPGCGERCRSHLAQIEQILGKPLTDFALPQPGASETVMANWFERVRDAALADFNKLTEKNSFPELDRLIQDIDNLLLKYDTPQRLIAQNQGLSILQTLAKESGEIERRANALLPATAPVTHPKIDPTLGRLGEIVYSLQNGFVDRPNIGATAMSSILAIVIDIFPIMFALVAFAPGLATAGHQPKRRGRAGTIID</sequence>
<keyword evidence="1" id="KW-1133">Transmembrane helix</keyword>
<protein>
    <submittedName>
        <fullName evidence="2">Uncharacterized protein</fullName>
    </submittedName>
</protein>
<evidence type="ECO:0000313" key="2">
    <source>
        <dbReference type="EMBL" id="KAA6182745.1"/>
    </source>
</evidence>
<dbReference type="Proteomes" id="UP000322981">
    <property type="component" value="Unassembled WGS sequence"/>
</dbReference>
<evidence type="ECO:0000256" key="1">
    <source>
        <dbReference type="SAM" id="Phobius"/>
    </source>
</evidence>
<keyword evidence="1" id="KW-0812">Transmembrane</keyword>
<dbReference type="OrthoDB" id="5800834at2"/>
<name>A0A5M8FJV9_9GAMM</name>
<feature type="transmembrane region" description="Helical" evidence="1">
    <location>
        <begin position="306"/>
        <end position="330"/>
    </location>
</feature>
<dbReference type="EMBL" id="VWXX01000041">
    <property type="protein sequence ID" value="KAA6182745.1"/>
    <property type="molecule type" value="Genomic_DNA"/>
</dbReference>
<feature type="transmembrane region" description="Helical" evidence="1">
    <location>
        <begin position="33"/>
        <end position="55"/>
    </location>
</feature>
<keyword evidence="3" id="KW-1185">Reference proteome</keyword>
<keyword evidence="1" id="KW-0472">Membrane</keyword>
<dbReference type="AlphaFoldDB" id="A0A5M8FJV9"/>
<evidence type="ECO:0000313" key="3">
    <source>
        <dbReference type="Proteomes" id="UP000322981"/>
    </source>
</evidence>
<feature type="transmembrane region" description="Helical" evidence="1">
    <location>
        <begin position="7"/>
        <end position="27"/>
    </location>
</feature>
<accession>A0A5M8FJV9</accession>
<comment type="caution">
    <text evidence="2">The sequence shown here is derived from an EMBL/GenBank/DDBJ whole genome shotgun (WGS) entry which is preliminary data.</text>
</comment>
<feature type="transmembrane region" description="Helical" evidence="1">
    <location>
        <begin position="67"/>
        <end position="88"/>
    </location>
</feature>
<gene>
    <name evidence="2" type="ORF">F2Q65_17385</name>
</gene>
<dbReference type="RefSeq" id="WP_150094673.1">
    <property type="nucleotide sequence ID" value="NZ_VWXX01000041.1"/>
</dbReference>
<reference evidence="2 3" key="1">
    <citation type="submission" date="2019-09" db="EMBL/GenBank/DDBJ databases">
        <title>Whole-genome sequence of the purple sulfur bacterium Thiohalocapsa marina DSM 19078.</title>
        <authorList>
            <person name="Kyndt J.A."/>
            <person name="Meyer T.E."/>
        </authorList>
    </citation>
    <scope>NUCLEOTIDE SEQUENCE [LARGE SCALE GENOMIC DNA]</scope>
    <source>
        <strain evidence="2 3">DSM 19078</strain>
    </source>
</reference>
<proteinExistence type="predicted"/>
<organism evidence="2 3">
    <name type="scientific">Thiohalocapsa marina</name>
    <dbReference type="NCBI Taxonomy" id="424902"/>
    <lineage>
        <taxon>Bacteria</taxon>
        <taxon>Pseudomonadati</taxon>
        <taxon>Pseudomonadota</taxon>
        <taxon>Gammaproteobacteria</taxon>
        <taxon>Chromatiales</taxon>
        <taxon>Chromatiaceae</taxon>
        <taxon>Thiohalocapsa</taxon>
    </lineage>
</organism>